<proteinExistence type="predicted"/>
<dbReference type="Gene3D" id="1.50.10.20">
    <property type="match status" value="1"/>
</dbReference>
<dbReference type="GeneID" id="69504203"/>
<dbReference type="InterPro" id="IPR008928">
    <property type="entry name" value="6-hairpin_glycosidase_sf"/>
</dbReference>
<comment type="caution">
    <text evidence="2">The sequence shown here is derived from an EMBL/GenBank/DDBJ whole genome shotgun (WGS) entry which is preliminary data.</text>
</comment>
<evidence type="ECO:0000313" key="2">
    <source>
        <dbReference type="EMBL" id="RHB35427.1"/>
    </source>
</evidence>
<dbReference type="AlphaFoldDB" id="A0A413VP67"/>
<evidence type="ECO:0000256" key="1">
    <source>
        <dbReference type="SAM" id="SignalP"/>
    </source>
</evidence>
<dbReference type="Proteomes" id="UP000284379">
    <property type="component" value="Unassembled WGS sequence"/>
</dbReference>
<dbReference type="Gene3D" id="2.60.120.260">
    <property type="entry name" value="Galactose-binding domain-like"/>
    <property type="match status" value="2"/>
</dbReference>
<protein>
    <recommendedName>
        <fullName evidence="4">F5/8 type C domain-containing protein</fullName>
    </recommendedName>
</protein>
<dbReference type="Pfam" id="PF03663">
    <property type="entry name" value="Glyco_hydro_76"/>
    <property type="match status" value="1"/>
</dbReference>
<dbReference type="GO" id="GO:0005975">
    <property type="term" value="P:carbohydrate metabolic process"/>
    <property type="evidence" value="ECO:0007669"/>
    <property type="project" value="InterPro"/>
</dbReference>
<dbReference type="EMBL" id="QSGO01000006">
    <property type="protein sequence ID" value="RHB35427.1"/>
    <property type="molecule type" value="Genomic_DNA"/>
</dbReference>
<gene>
    <name evidence="2" type="ORF">DW888_09915</name>
</gene>
<dbReference type="InterPro" id="IPR053169">
    <property type="entry name" value="MUG_Protein"/>
</dbReference>
<dbReference type="PANTHER" id="PTHR47791">
    <property type="entry name" value="MEIOTICALLY UP-REGULATED GENE 191 PROTEIN"/>
    <property type="match status" value="1"/>
</dbReference>
<dbReference type="RefSeq" id="WP_122201514.1">
    <property type="nucleotide sequence ID" value="NZ_CABJFV010000006.1"/>
</dbReference>
<evidence type="ECO:0008006" key="4">
    <source>
        <dbReference type="Google" id="ProtNLM"/>
    </source>
</evidence>
<sequence length="765" mass="87008">MYIKSIITRTVCGLACCVFPCLNLQAQEVVAYNDLTDLNLNITVNYGDQNLISHLIDNSLTTVYTLDKFDGAWSIDFYSPVPLVVTGVNLVNANTGRENDPKSWNLKCSEDGQNWGRAVQGVNAETFADAYTAKYFSVGRELARQWWRISITEVNGGESLALSELQLLGFQVSNDQLVDLSEATISSSYSPSEGKLENLVSDDMNQGVVFRSVNGGYIQYELPSAIQLKSYRICTGTNGNAPRSWVLKASNDGEQWDVLDRQTNRNFFNVPHSSMEFSLTDLNRKVLDWYDLAKLSHEALNTRYWDNTKQYYLQKNSIPPHTGFNYWWMAHALDALVDGYQRRVEVGGSRGELQAYQLKMNQLYIGVPRNNTSKKDAWWNSFYDDMEWMAIAALRAYQTTKEQKWMDVTTELYDYIKGGWTDVHGGGVMWEKNSPNSKNACSNGPAMILAARLYRETGKQEYLDFATKIYDWMSVSLVNEYGGVWDGYGNYNEGMLLTYNQGTWLGGCLELYNITQDKKYYYSALTTAKYVVNDRKRFSAFGVLKGENSGDGGLFKGIFMRYLAQMITDNVLDEETEEEFTSFFLENGLSCYHAAMLKGDNLTFGHNWAELPENTITDSSIHLSGIMLYEMISNLERSGKLAKLFDKYAANRMKSYKYFRLEELGRRDNYNLELSKFQLLSDTSVGLENVLSDLKPYSVTIEDKRLKVVVKNGSGGSICIYDSVGRSVWKDQYFSGVYEKQLSLSGLHVIHIQTDNDFYSAKLLF</sequence>
<dbReference type="PANTHER" id="PTHR47791:SF3">
    <property type="entry name" value="MEIOTICALLY UP-REGULATED GENE 191 PROTEIN"/>
    <property type="match status" value="1"/>
</dbReference>
<feature type="chain" id="PRO_5019010545" description="F5/8 type C domain-containing protein" evidence="1">
    <location>
        <begin position="27"/>
        <end position="765"/>
    </location>
</feature>
<name>A0A413VP67_9BACE</name>
<evidence type="ECO:0000313" key="3">
    <source>
        <dbReference type="Proteomes" id="UP000284379"/>
    </source>
</evidence>
<dbReference type="SUPFAM" id="SSF49785">
    <property type="entry name" value="Galactose-binding domain-like"/>
    <property type="match status" value="2"/>
</dbReference>
<accession>A0A413VP67</accession>
<organism evidence="2 3">
    <name type="scientific">Bacteroides nordii</name>
    <dbReference type="NCBI Taxonomy" id="291645"/>
    <lineage>
        <taxon>Bacteria</taxon>
        <taxon>Pseudomonadati</taxon>
        <taxon>Bacteroidota</taxon>
        <taxon>Bacteroidia</taxon>
        <taxon>Bacteroidales</taxon>
        <taxon>Bacteroidaceae</taxon>
        <taxon>Bacteroides</taxon>
    </lineage>
</organism>
<keyword evidence="1" id="KW-0732">Signal</keyword>
<feature type="signal peptide" evidence="1">
    <location>
        <begin position="1"/>
        <end position="26"/>
    </location>
</feature>
<dbReference type="InterPro" id="IPR005198">
    <property type="entry name" value="Glyco_hydro_76"/>
</dbReference>
<dbReference type="InterPro" id="IPR008979">
    <property type="entry name" value="Galactose-bd-like_sf"/>
</dbReference>
<reference evidence="2 3" key="1">
    <citation type="submission" date="2018-08" db="EMBL/GenBank/DDBJ databases">
        <title>A genome reference for cultivated species of the human gut microbiota.</title>
        <authorList>
            <person name="Zou Y."/>
            <person name="Xue W."/>
            <person name="Luo G."/>
        </authorList>
    </citation>
    <scope>NUCLEOTIDE SEQUENCE [LARGE SCALE GENOMIC DNA]</scope>
    <source>
        <strain evidence="2 3">AM40-30BH</strain>
    </source>
</reference>
<dbReference type="SUPFAM" id="SSF48208">
    <property type="entry name" value="Six-hairpin glycosidases"/>
    <property type="match status" value="1"/>
</dbReference>